<dbReference type="PANTHER" id="PTHR42742:SF3">
    <property type="entry name" value="FRUCTOKINASE"/>
    <property type="match status" value="1"/>
</dbReference>
<dbReference type="Gene3D" id="2.60.120.10">
    <property type="entry name" value="Jelly Rolls"/>
    <property type="match status" value="1"/>
</dbReference>
<keyword evidence="4" id="KW-1185">Reference proteome</keyword>
<evidence type="ECO:0000256" key="2">
    <source>
        <dbReference type="ARBA" id="ARBA00022833"/>
    </source>
</evidence>
<accession>A0A179ETP6</accession>
<dbReference type="InterPro" id="IPR051804">
    <property type="entry name" value="Carb_Metab_Reg_Kinase/Isom"/>
</dbReference>
<dbReference type="SUPFAM" id="SSF51182">
    <property type="entry name" value="RmlC-like cupins"/>
    <property type="match status" value="1"/>
</dbReference>
<dbReference type="GO" id="GO:0016853">
    <property type="term" value="F:isomerase activity"/>
    <property type="evidence" value="ECO:0007669"/>
    <property type="project" value="UniProtKB-KW"/>
</dbReference>
<dbReference type="InterPro" id="IPR011051">
    <property type="entry name" value="RmlC_Cupin_sf"/>
</dbReference>
<dbReference type="Proteomes" id="UP000078516">
    <property type="component" value="Unassembled WGS sequence"/>
</dbReference>
<keyword evidence="1" id="KW-0479">Metal-binding</keyword>
<dbReference type="EMBL" id="LWMN01000010">
    <property type="protein sequence ID" value="OAQ56310.1"/>
    <property type="molecule type" value="Genomic_DNA"/>
</dbReference>
<dbReference type="AlphaFoldDB" id="A0A179ETP6"/>
<organism evidence="3 4">
    <name type="scientific">Enterococcus thailandicus</name>
    <dbReference type="NCBI Taxonomy" id="417368"/>
    <lineage>
        <taxon>Bacteria</taxon>
        <taxon>Bacillati</taxon>
        <taxon>Bacillota</taxon>
        <taxon>Bacilli</taxon>
        <taxon>Lactobacillales</taxon>
        <taxon>Enterococcaceae</taxon>
        <taxon>Enterococcus</taxon>
    </lineage>
</organism>
<comment type="caution">
    <text evidence="3">The sequence shown here is derived from an EMBL/GenBank/DDBJ whole genome shotgun (WGS) entry which is preliminary data.</text>
</comment>
<gene>
    <name evidence="3" type="ORF">A6E74_02550</name>
</gene>
<dbReference type="InterPro" id="IPR014710">
    <property type="entry name" value="RmlC-like_jellyroll"/>
</dbReference>
<keyword evidence="3" id="KW-0413">Isomerase</keyword>
<name>A0A179ETP6_ENTTH</name>
<evidence type="ECO:0000256" key="1">
    <source>
        <dbReference type="ARBA" id="ARBA00022723"/>
    </source>
</evidence>
<sequence length="573" mass="66049">MMTYDLRPTIKVQEHAAAAVGITEIVASLKEQITKKNAQIICFETYPGIDQQLLNQLVTELVPEKVIHSEICTRPRKEINCELAKELTEDRVFGLMTHAEMNDYFDCSAITEVQQEIKATNGLVIVWGVGAALVASSPDITVYFDITRWEIQKRFRKGLNNWLAEPETDALKKFKRGYFFEWRIADKLKSQLRSQTDFYIDGTKNEKWTMIDRATYETIQKKAVQRPFRLVPYFDQSPWGGQWMKEKFELPDEIPNYGWAFDGVPEENSLIFELENAQYEIPAINLVRNYPSQLLGERVYALFGTEFPIRFDYLDTMGGGNLSLQVHPKVEYIQEKFGMVYTQNESYYILDAKEDASIYLGIKNNTDIDELFNELEKASKDSNYRFDDTKYINHFPVQKHDHFSIPAGTIHCGGTNAVVLEISATPYIFTFKLWDWGRLGLDGKPRPIHLEHGRKNVDRRFDEDYVRANLFSPNEILSSNEQALVEKTGLCDLEFIETRRHTFTGEIKLEAHDSVNMLCLVEGESIELFSDDGEFVPITIHYGETFIIPDNCQNVSFKNNGKNPSVVIQAFIK</sequence>
<evidence type="ECO:0000313" key="3">
    <source>
        <dbReference type="EMBL" id="OAQ56310.1"/>
    </source>
</evidence>
<dbReference type="CDD" id="cd07010">
    <property type="entry name" value="cupin_PMI_type_I_N_bac"/>
    <property type="match status" value="1"/>
</dbReference>
<proteinExistence type="predicted"/>
<keyword evidence="2" id="KW-0862">Zinc</keyword>
<protein>
    <submittedName>
        <fullName evidence="3">Mannose-6-phosphate isomerase</fullName>
    </submittedName>
</protein>
<dbReference type="GO" id="GO:0046872">
    <property type="term" value="F:metal ion binding"/>
    <property type="evidence" value="ECO:0007669"/>
    <property type="project" value="UniProtKB-KW"/>
</dbReference>
<reference evidence="3 4" key="1">
    <citation type="submission" date="2016-04" db="EMBL/GenBank/DDBJ databases">
        <title>Draft genome of an Enterococcus thailandicus strain isolated from bovine feces.</title>
        <authorList>
            <person name="Beukers A.G."/>
            <person name="Zaheer R."/>
            <person name="Goji N."/>
            <person name="Cook S.R."/>
            <person name="Amoako K."/>
            <person name="Chaves A.V."/>
            <person name="Ward M.P."/>
            <person name="Mcallister T.A."/>
        </authorList>
    </citation>
    <scope>NUCLEOTIDE SEQUENCE [LARGE SCALE GENOMIC DNA]</scope>
    <source>
        <strain evidence="3 4">F0711D 46</strain>
    </source>
</reference>
<evidence type="ECO:0000313" key="4">
    <source>
        <dbReference type="Proteomes" id="UP000078516"/>
    </source>
</evidence>
<dbReference type="PANTHER" id="PTHR42742">
    <property type="entry name" value="TRANSCRIPTIONAL REPRESSOR MPRA"/>
    <property type="match status" value="1"/>
</dbReference>